<keyword evidence="1" id="KW-0472">Membrane</keyword>
<organism evidence="2 3">
    <name type="scientific">Acanthosepion pharaonis</name>
    <name type="common">Pharaoh cuttlefish</name>
    <name type="synonym">Sepia pharaonis</name>
    <dbReference type="NCBI Taxonomy" id="158019"/>
    <lineage>
        <taxon>Eukaryota</taxon>
        <taxon>Metazoa</taxon>
        <taxon>Spiralia</taxon>
        <taxon>Lophotrochozoa</taxon>
        <taxon>Mollusca</taxon>
        <taxon>Cephalopoda</taxon>
        <taxon>Coleoidea</taxon>
        <taxon>Decapodiformes</taxon>
        <taxon>Sepiida</taxon>
        <taxon>Sepiina</taxon>
        <taxon>Sepiidae</taxon>
        <taxon>Acanthosepion</taxon>
    </lineage>
</organism>
<keyword evidence="1" id="KW-0812">Transmembrane</keyword>
<feature type="transmembrane region" description="Helical" evidence="1">
    <location>
        <begin position="201"/>
        <end position="222"/>
    </location>
</feature>
<dbReference type="Proteomes" id="UP000597762">
    <property type="component" value="Unassembled WGS sequence"/>
</dbReference>
<evidence type="ECO:0000313" key="3">
    <source>
        <dbReference type="Proteomes" id="UP000597762"/>
    </source>
</evidence>
<sequence>MSYVYLSRKSVTITLTGLSDRPKSDTLSATKQTCLPVSINVFISFLFSLQLPFIFPLFFWFILSFLRFLFHLSPTFRVTISSRSVSYKREYIVLSPYETSLQMLLPQSPTTFSWYTQHPLRPSSIGYSTHHMTITALTNPEFLNNIIISFRPVFWHIPNIYSYFILYFYFFLGFSLSINFLFFFLCFHLYLFRSVCFCFPFLLRASFSIYCWELFFFLLFLVF</sequence>
<keyword evidence="3" id="KW-1185">Reference proteome</keyword>
<comment type="caution">
    <text evidence="2">The sequence shown here is derived from an EMBL/GenBank/DDBJ whole genome shotgun (WGS) entry which is preliminary data.</text>
</comment>
<keyword evidence="1" id="KW-1133">Transmembrane helix</keyword>
<protein>
    <submittedName>
        <fullName evidence="2">Uncharacterized protein</fullName>
    </submittedName>
</protein>
<feature type="transmembrane region" description="Helical" evidence="1">
    <location>
        <begin position="41"/>
        <end position="63"/>
    </location>
</feature>
<gene>
    <name evidence="2" type="ORF">SPHA_44787</name>
</gene>
<dbReference type="AlphaFoldDB" id="A0A812CWW0"/>
<dbReference type="EMBL" id="CAHIKZ030002290">
    <property type="protein sequence ID" value="CAE1284439.1"/>
    <property type="molecule type" value="Genomic_DNA"/>
</dbReference>
<feature type="transmembrane region" description="Helical" evidence="1">
    <location>
        <begin position="160"/>
        <end position="189"/>
    </location>
</feature>
<name>A0A812CWW0_ACAPH</name>
<evidence type="ECO:0000256" key="1">
    <source>
        <dbReference type="SAM" id="Phobius"/>
    </source>
</evidence>
<proteinExistence type="predicted"/>
<accession>A0A812CWW0</accession>
<evidence type="ECO:0000313" key="2">
    <source>
        <dbReference type="EMBL" id="CAE1284439.1"/>
    </source>
</evidence>
<reference evidence="2" key="1">
    <citation type="submission" date="2021-01" db="EMBL/GenBank/DDBJ databases">
        <authorList>
            <person name="Li R."/>
            <person name="Bekaert M."/>
        </authorList>
    </citation>
    <scope>NUCLEOTIDE SEQUENCE</scope>
    <source>
        <strain evidence="2">Farmed</strain>
    </source>
</reference>